<dbReference type="InterPro" id="IPR016161">
    <property type="entry name" value="Ald_DH/histidinol_DH"/>
</dbReference>
<feature type="binding site" evidence="5">
    <location>
        <position position="258"/>
    </location>
    <ligand>
        <name>substrate</name>
    </ligand>
</feature>
<evidence type="ECO:0000313" key="9">
    <source>
        <dbReference type="Proteomes" id="UP001319045"/>
    </source>
</evidence>
<feature type="active site" description="Proton acceptor" evidence="5">
    <location>
        <position position="323"/>
    </location>
</feature>
<feature type="active site" description="Proton acceptor" evidence="5">
    <location>
        <position position="322"/>
    </location>
</feature>
<feature type="binding site" evidence="5">
    <location>
        <position position="255"/>
    </location>
    <ligand>
        <name>Zn(2+)</name>
        <dbReference type="ChEBI" id="CHEBI:29105"/>
    </ligand>
</feature>
<keyword evidence="2 5" id="KW-0479">Metal-binding</keyword>
<evidence type="ECO:0000256" key="6">
    <source>
        <dbReference type="PIRNR" id="PIRNR000099"/>
    </source>
</evidence>
<dbReference type="Gene3D" id="1.20.5.1300">
    <property type="match status" value="1"/>
</dbReference>
<keyword evidence="5" id="KW-0028">Amino-acid biosynthesis</keyword>
<protein>
    <recommendedName>
        <fullName evidence="5">Histidinol dehydrogenase</fullName>
        <shortName evidence="5">HDH</shortName>
        <ecNumber evidence="5">1.1.1.23</ecNumber>
    </recommendedName>
</protein>
<dbReference type="SUPFAM" id="SSF53720">
    <property type="entry name" value="ALDH-like"/>
    <property type="match status" value="1"/>
</dbReference>
<comment type="pathway">
    <text evidence="5">Amino-acid biosynthesis; L-histidine biosynthesis; L-histidine from 5-phospho-alpha-D-ribose 1-diphosphate: step 9/9.</text>
</comment>
<feature type="binding site" evidence="5">
    <location>
        <position position="323"/>
    </location>
    <ligand>
        <name>substrate</name>
    </ligand>
</feature>
<feature type="binding site" evidence="5">
    <location>
        <position position="124"/>
    </location>
    <ligand>
        <name>NAD(+)</name>
        <dbReference type="ChEBI" id="CHEBI:57540"/>
    </ligand>
</feature>
<evidence type="ECO:0000256" key="3">
    <source>
        <dbReference type="ARBA" id="ARBA00022833"/>
    </source>
</evidence>
<keyword evidence="4 5" id="KW-0560">Oxidoreductase</keyword>
<dbReference type="PANTHER" id="PTHR21256:SF2">
    <property type="entry name" value="HISTIDINE BIOSYNTHESIS TRIFUNCTIONAL PROTEIN"/>
    <property type="match status" value="1"/>
</dbReference>
<feature type="binding site" evidence="5">
    <location>
        <position position="356"/>
    </location>
    <ligand>
        <name>Zn(2+)</name>
        <dbReference type="ChEBI" id="CHEBI:29105"/>
    </ligand>
</feature>
<feature type="binding site" evidence="5">
    <location>
        <position position="356"/>
    </location>
    <ligand>
        <name>substrate</name>
    </ligand>
</feature>
<gene>
    <name evidence="5 8" type="primary">hisD</name>
    <name evidence="8" type="ORF">prwr041_24080</name>
</gene>
<feature type="binding site" evidence="5">
    <location>
        <position position="415"/>
    </location>
    <ligand>
        <name>Zn(2+)</name>
        <dbReference type="ChEBI" id="CHEBI:29105"/>
    </ligand>
</feature>
<evidence type="ECO:0000256" key="4">
    <source>
        <dbReference type="ARBA" id="ARBA00023002"/>
    </source>
</evidence>
<comment type="cofactor">
    <cofactor evidence="5">
        <name>Zn(2+)</name>
        <dbReference type="ChEBI" id="CHEBI:29105"/>
    </cofactor>
    <text evidence="5">Binds 1 zinc ion per subunit.</text>
</comment>
<keyword evidence="3 5" id="KW-0862">Zinc</keyword>
<keyword evidence="5" id="KW-0520">NAD</keyword>
<evidence type="ECO:0000256" key="1">
    <source>
        <dbReference type="ARBA" id="ARBA00010178"/>
    </source>
</evidence>
<sequence length="431" mass="47110">MNIIKYPKRSEWSIIVERPHLDVSQLNTTVQSVLEKIKNEGDAAVIEFESKFDHVNLQSLAVSKEEMDEAERLISDKLHHALVLAHHNIAKFHESQKFDGSKIETQPGVTCWQKSVPIQKVGLYIPGGTAPLFSTVLMLATPAKIAGCDEIVLCTPPNREGKVNPAILVAAKIAGVNKIYKAGGVQAIGAMAYGTESVPKVYKIFGPGNQYVMAAKQQVSLHDVAIDMPAGPSEVCVIADETSNPVFVAADLLSQAEHGTDSQVILITTSEDFLYKVNDEVKVQLEQLPRKEIASKALDNSKFVLVKDKEEAMELSNTYAPEHLILSTNDYDELSEKVINAGSVFLGQYACESAGDYASGTNHTLPTHGYALAYNGVNLDSYNRKVTFQHLTKEGVKNIGPAVEIMAENEQLIAHKNAMTVRLQALKNKAE</sequence>
<evidence type="ECO:0000256" key="7">
    <source>
        <dbReference type="RuleBase" id="RU004175"/>
    </source>
</evidence>
<dbReference type="Pfam" id="PF00815">
    <property type="entry name" value="Histidinol_dh"/>
    <property type="match status" value="1"/>
</dbReference>
<evidence type="ECO:0000256" key="2">
    <source>
        <dbReference type="ARBA" id="ARBA00022723"/>
    </source>
</evidence>
<comment type="function">
    <text evidence="5">Catalyzes the sequential NAD-dependent oxidations of L-histidinol to L-histidinaldehyde and then to L-histidine.</text>
</comment>
<feature type="binding site" evidence="5">
    <location>
        <position position="410"/>
    </location>
    <ligand>
        <name>substrate</name>
    </ligand>
</feature>
<dbReference type="PROSITE" id="PS00611">
    <property type="entry name" value="HISOL_DEHYDROGENASE"/>
    <property type="match status" value="1"/>
</dbReference>
<feature type="binding site" evidence="5">
    <location>
        <position position="233"/>
    </location>
    <ligand>
        <name>substrate</name>
    </ligand>
</feature>
<dbReference type="InterPro" id="IPR022695">
    <property type="entry name" value="Histidinol_DH_monofunct"/>
</dbReference>
<comment type="catalytic activity">
    <reaction evidence="5">
        <text>L-histidinol + 2 NAD(+) + H2O = L-histidine + 2 NADH + 3 H(+)</text>
        <dbReference type="Rhea" id="RHEA:20641"/>
        <dbReference type="ChEBI" id="CHEBI:15377"/>
        <dbReference type="ChEBI" id="CHEBI:15378"/>
        <dbReference type="ChEBI" id="CHEBI:57540"/>
        <dbReference type="ChEBI" id="CHEBI:57595"/>
        <dbReference type="ChEBI" id="CHEBI:57699"/>
        <dbReference type="ChEBI" id="CHEBI:57945"/>
        <dbReference type="EC" id="1.1.1.23"/>
    </reaction>
</comment>
<dbReference type="HAMAP" id="MF_01024">
    <property type="entry name" value="HisD"/>
    <property type="match status" value="1"/>
</dbReference>
<keyword evidence="5" id="KW-0368">Histidine biosynthesis</keyword>
<dbReference type="PIRSF" id="PIRSF000099">
    <property type="entry name" value="Histidinol_dh"/>
    <property type="match status" value="1"/>
</dbReference>
<dbReference type="Gene3D" id="3.40.50.1980">
    <property type="entry name" value="Nitrogenase molybdenum iron protein domain"/>
    <property type="match status" value="2"/>
</dbReference>
<feature type="binding site" evidence="5">
    <location>
        <position position="258"/>
    </location>
    <ligand>
        <name>Zn(2+)</name>
        <dbReference type="ChEBI" id="CHEBI:29105"/>
    </ligand>
</feature>
<dbReference type="InterPro" id="IPR012131">
    <property type="entry name" value="Hstdl_DH"/>
</dbReference>
<dbReference type="EC" id="1.1.1.23" evidence="5"/>
<dbReference type="RefSeq" id="WP_207154103.1">
    <property type="nucleotide sequence ID" value="NZ_AP024484.1"/>
</dbReference>
<dbReference type="PANTHER" id="PTHR21256">
    <property type="entry name" value="HISTIDINOL DEHYDROGENASE HDH"/>
    <property type="match status" value="1"/>
</dbReference>
<feature type="binding site" evidence="5">
    <location>
        <position position="186"/>
    </location>
    <ligand>
        <name>NAD(+)</name>
        <dbReference type="ChEBI" id="CHEBI:57540"/>
    </ligand>
</feature>
<dbReference type="CDD" id="cd06572">
    <property type="entry name" value="Histidinol_dh"/>
    <property type="match status" value="1"/>
</dbReference>
<dbReference type="Proteomes" id="UP001319045">
    <property type="component" value="Chromosome"/>
</dbReference>
<evidence type="ECO:0000256" key="5">
    <source>
        <dbReference type="HAMAP-Rule" id="MF_01024"/>
    </source>
</evidence>
<dbReference type="PRINTS" id="PR00083">
    <property type="entry name" value="HOLDHDRGNASE"/>
</dbReference>
<dbReference type="InterPro" id="IPR001692">
    <property type="entry name" value="Histidinol_DH_CS"/>
</dbReference>
<organism evidence="8 9">
    <name type="scientific">Prevotella herbatica</name>
    <dbReference type="NCBI Taxonomy" id="2801997"/>
    <lineage>
        <taxon>Bacteria</taxon>
        <taxon>Pseudomonadati</taxon>
        <taxon>Bacteroidota</taxon>
        <taxon>Bacteroidia</taxon>
        <taxon>Bacteroidales</taxon>
        <taxon>Prevotellaceae</taxon>
        <taxon>Prevotella</taxon>
    </lineage>
</organism>
<keyword evidence="9" id="KW-1185">Reference proteome</keyword>
<proteinExistence type="inferred from homology"/>
<feature type="binding site" evidence="5">
    <location>
        <position position="209"/>
    </location>
    <ligand>
        <name>NAD(+)</name>
        <dbReference type="ChEBI" id="CHEBI:57540"/>
    </ligand>
</feature>
<comment type="similarity">
    <text evidence="1 5 6 7">Belongs to the histidinol dehydrogenase family.</text>
</comment>
<dbReference type="EMBL" id="AP024484">
    <property type="protein sequence ID" value="BCS86515.1"/>
    <property type="molecule type" value="Genomic_DNA"/>
</dbReference>
<evidence type="ECO:0000313" key="8">
    <source>
        <dbReference type="EMBL" id="BCS86515.1"/>
    </source>
</evidence>
<dbReference type="NCBIfam" id="TIGR00069">
    <property type="entry name" value="hisD"/>
    <property type="match status" value="1"/>
</dbReference>
<feature type="binding site" evidence="5">
    <location>
        <position position="415"/>
    </location>
    <ligand>
        <name>substrate</name>
    </ligand>
</feature>
<reference evidence="8 9" key="1">
    <citation type="journal article" date="2022" name="Int. J. Syst. Evol. Microbiol.">
        <title>Prevotella herbatica sp. nov., a plant polysaccharide-decomposing anaerobic bacterium isolated from a methanogenic reactor.</title>
        <authorList>
            <person name="Uek A."/>
            <person name="Tonouchi A."/>
            <person name="Kaku N."/>
            <person name="Ueki K."/>
        </authorList>
    </citation>
    <scope>NUCLEOTIDE SEQUENCE [LARGE SCALE GENOMIC DNA]</scope>
    <source>
        <strain evidence="8 9">WR041</strain>
    </source>
</reference>
<accession>A0ABN6EKM6</accession>
<name>A0ABN6EKM6_9BACT</name>
<feature type="binding site" evidence="5">
    <location>
        <position position="255"/>
    </location>
    <ligand>
        <name>substrate</name>
    </ligand>
</feature>